<protein>
    <submittedName>
        <fullName evidence="2">Uncharacterized protein</fullName>
    </submittedName>
</protein>
<dbReference type="EMBL" id="JACIDY010000012">
    <property type="protein sequence ID" value="MBB3941616.1"/>
    <property type="molecule type" value="Genomic_DNA"/>
</dbReference>
<keyword evidence="3" id="KW-1185">Reference proteome</keyword>
<organism evidence="2 3">
    <name type="scientific">Novosphingobium fluoreni</name>
    <dbReference type="NCBI Taxonomy" id="1391222"/>
    <lineage>
        <taxon>Bacteria</taxon>
        <taxon>Pseudomonadati</taxon>
        <taxon>Pseudomonadota</taxon>
        <taxon>Alphaproteobacteria</taxon>
        <taxon>Sphingomonadales</taxon>
        <taxon>Sphingomonadaceae</taxon>
        <taxon>Novosphingobium</taxon>
    </lineage>
</organism>
<accession>A0A7W6C173</accession>
<gene>
    <name evidence="2" type="ORF">GGR39_003297</name>
</gene>
<comment type="caution">
    <text evidence="2">The sequence shown here is derived from an EMBL/GenBank/DDBJ whole genome shotgun (WGS) entry which is preliminary data.</text>
</comment>
<dbReference type="RefSeq" id="WP_153001020.1">
    <property type="nucleotide sequence ID" value="NZ_JACIDY010000012.1"/>
</dbReference>
<reference evidence="2 3" key="1">
    <citation type="submission" date="2020-08" db="EMBL/GenBank/DDBJ databases">
        <title>Genomic Encyclopedia of Type Strains, Phase IV (KMG-IV): sequencing the most valuable type-strain genomes for metagenomic binning, comparative biology and taxonomic classification.</title>
        <authorList>
            <person name="Goeker M."/>
        </authorList>
    </citation>
    <scope>NUCLEOTIDE SEQUENCE [LARGE SCALE GENOMIC DNA]</scope>
    <source>
        <strain evidence="2 3">DSM 27568</strain>
    </source>
</reference>
<dbReference type="Proteomes" id="UP000561459">
    <property type="component" value="Unassembled WGS sequence"/>
</dbReference>
<dbReference type="AlphaFoldDB" id="A0A7W6C173"/>
<evidence type="ECO:0000313" key="3">
    <source>
        <dbReference type="Proteomes" id="UP000561459"/>
    </source>
</evidence>
<proteinExistence type="predicted"/>
<evidence type="ECO:0000256" key="1">
    <source>
        <dbReference type="SAM" id="MobiDB-lite"/>
    </source>
</evidence>
<evidence type="ECO:0000313" key="2">
    <source>
        <dbReference type="EMBL" id="MBB3941616.1"/>
    </source>
</evidence>
<name>A0A7W6C173_9SPHN</name>
<feature type="region of interest" description="Disordered" evidence="1">
    <location>
        <begin position="67"/>
        <end position="89"/>
    </location>
</feature>
<sequence>MDQMVEELRKLTVRTKSGRLRALMPVIEERLAAGVSQQDIVNVLREAGVDLTLGTFKSYLHRHRAKLRDHPSSRALANPAPSRLATGLSTDADTPVIEIDVEEASSDAFSDQSTLADILDARKRDAFADKYMNQRRPLFGRNRS</sequence>